<dbReference type="SUPFAM" id="SSF51445">
    <property type="entry name" value="(Trans)glycosidases"/>
    <property type="match status" value="1"/>
</dbReference>
<dbReference type="PRINTS" id="PR00738">
    <property type="entry name" value="GLHYDRLASE20"/>
</dbReference>
<evidence type="ECO:0000256" key="1">
    <source>
        <dbReference type="ARBA" id="ARBA00001231"/>
    </source>
</evidence>
<dbReference type="PROSITE" id="PS51257">
    <property type="entry name" value="PROKAR_LIPOPROTEIN"/>
    <property type="match status" value="1"/>
</dbReference>
<evidence type="ECO:0000256" key="3">
    <source>
        <dbReference type="ARBA" id="ARBA00012663"/>
    </source>
</evidence>
<evidence type="ECO:0000259" key="7">
    <source>
        <dbReference type="Pfam" id="PF02838"/>
    </source>
</evidence>
<dbReference type="InterPro" id="IPR015883">
    <property type="entry name" value="Glyco_hydro_20_cat"/>
</dbReference>
<name>A0ABU3C920_9FLAO</name>
<dbReference type="EMBL" id="JAVRHQ010000007">
    <property type="protein sequence ID" value="MDT0642717.1"/>
    <property type="molecule type" value="Genomic_DNA"/>
</dbReference>
<organism evidence="8 9">
    <name type="scientific">Autumnicola tepida</name>
    <dbReference type="NCBI Taxonomy" id="3075595"/>
    <lineage>
        <taxon>Bacteria</taxon>
        <taxon>Pseudomonadati</taxon>
        <taxon>Bacteroidota</taxon>
        <taxon>Flavobacteriia</taxon>
        <taxon>Flavobacteriales</taxon>
        <taxon>Flavobacteriaceae</taxon>
        <taxon>Autumnicola</taxon>
    </lineage>
</organism>
<dbReference type="InterPro" id="IPR015882">
    <property type="entry name" value="HEX_bac_N"/>
</dbReference>
<accession>A0ABU3C920</accession>
<dbReference type="EC" id="3.2.1.52" evidence="3"/>
<dbReference type="InterPro" id="IPR017853">
    <property type="entry name" value="GH"/>
</dbReference>
<dbReference type="RefSeq" id="WP_311534347.1">
    <property type="nucleotide sequence ID" value="NZ_JAVRHQ010000007.1"/>
</dbReference>
<evidence type="ECO:0000259" key="6">
    <source>
        <dbReference type="Pfam" id="PF00728"/>
    </source>
</evidence>
<evidence type="ECO:0000313" key="8">
    <source>
        <dbReference type="EMBL" id="MDT0642717.1"/>
    </source>
</evidence>
<evidence type="ECO:0000256" key="2">
    <source>
        <dbReference type="ARBA" id="ARBA00006285"/>
    </source>
</evidence>
<dbReference type="PANTHER" id="PTHR22600">
    <property type="entry name" value="BETA-HEXOSAMINIDASE"/>
    <property type="match status" value="1"/>
</dbReference>
<proteinExistence type="inferred from homology"/>
<dbReference type="Proteomes" id="UP001262889">
    <property type="component" value="Unassembled WGS sequence"/>
</dbReference>
<comment type="catalytic activity">
    <reaction evidence="1">
        <text>Hydrolysis of terminal non-reducing N-acetyl-D-hexosamine residues in N-acetyl-beta-D-hexosaminides.</text>
        <dbReference type="EC" id="3.2.1.52"/>
    </reaction>
</comment>
<protein>
    <recommendedName>
        <fullName evidence="3">beta-N-acetylhexosaminidase</fullName>
        <ecNumber evidence="3">3.2.1.52</ecNumber>
    </recommendedName>
</protein>
<dbReference type="PANTHER" id="PTHR22600:SF57">
    <property type="entry name" value="BETA-N-ACETYLHEXOSAMINIDASE"/>
    <property type="match status" value="1"/>
</dbReference>
<keyword evidence="4" id="KW-0378">Hydrolase</keyword>
<comment type="caution">
    <text evidence="8">The sequence shown here is derived from an EMBL/GenBank/DDBJ whole genome shotgun (WGS) entry which is preliminary data.</text>
</comment>
<sequence length="539" mass="60677">MKTKFPTRFFYYLLTSVLTISCSGLKNTPEVISAETETPALIPSPQLVKWGTNSYRIPQKNIICYNWGSEKSVQWLQQLLSVSNIDSEVTEGENCGNWKLALNTSLQGELGEEGYKLTINSDGIHIQAAAEAGLFYGIQSLRQFFPAGIEKAVSNQDIALRYAEITDKPRFSWRGSMVDIARSFFGLEYLKNHVDRMALYKLNRLHLHLTDDQGWRIEIKSKPALTEIGSKSSTDGGNSGFLTQKEYKELQDYALARNIIIVPEVDMPGHIYAALRSIPEINCDDYSNLSPARATPPEAYTGPQVGWSKFCLEKPEVVYNFVSEVIGELAGITKGPWIHIGGDEIDDPLYEEFVVKADSIVQQYGKTSIGWEEVTKGKVSNSLISQEWHGEVESVVKNLRTIESICSSFYLDHANVPGQENTNNWCKEDGVSIQDVYNYRSRNPNAIGVEAAVWTEYVLNDEMLDNRFWPRLIAVAEVAWSPEDDLDFNDFKERLSKQSERIKNMGIHHFATPGINWSGNTISPTATSVFLDFVPNSNY</sequence>
<reference evidence="8 9" key="1">
    <citation type="submission" date="2023-09" db="EMBL/GenBank/DDBJ databases">
        <authorList>
            <person name="Rey-Velasco X."/>
        </authorList>
    </citation>
    <scope>NUCLEOTIDE SEQUENCE [LARGE SCALE GENOMIC DNA]</scope>
    <source>
        <strain evidence="8 9">F363</strain>
    </source>
</reference>
<dbReference type="Gene3D" id="3.30.379.10">
    <property type="entry name" value="Chitobiase/beta-hexosaminidase domain 2-like"/>
    <property type="match status" value="1"/>
</dbReference>
<evidence type="ECO:0000313" key="9">
    <source>
        <dbReference type="Proteomes" id="UP001262889"/>
    </source>
</evidence>
<feature type="domain" description="Beta-hexosaminidase bacterial type N-terminal" evidence="7">
    <location>
        <begin position="39"/>
        <end position="167"/>
    </location>
</feature>
<gene>
    <name evidence="8" type="ORF">RM553_07710</name>
</gene>
<evidence type="ECO:0000256" key="5">
    <source>
        <dbReference type="ARBA" id="ARBA00023295"/>
    </source>
</evidence>
<comment type="similarity">
    <text evidence="2">Belongs to the glycosyl hydrolase 20 family.</text>
</comment>
<dbReference type="InterPro" id="IPR029018">
    <property type="entry name" value="Hex-like_dom2"/>
</dbReference>
<dbReference type="Gene3D" id="3.20.20.80">
    <property type="entry name" value="Glycosidases"/>
    <property type="match status" value="1"/>
</dbReference>
<dbReference type="InterPro" id="IPR025705">
    <property type="entry name" value="Beta_hexosaminidase_sua/sub"/>
</dbReference>
<keyword evidence="5" id="KW-0326">Glycosidase</keyword>
<evidence type="ECO:0000256" key="4">
    <source>
        <dbReference type="ARBA" id="ARBA00022801"/>
    </source>
</evidence>
<dbReference type="Pfam" id="PF02838">
    <property type="entry name" value="Glyco_hydro_20b"/>
    <property type="match status" value="1"/>
</dbReference>
<feature type="domain" description="Glycoside hydrolase family 20 catalytic" evidence="6">
    <location>
        <begin position="171"/>
        <end position="350"/>
    </location>
</feature>
<keyword evidence="9" id="KW-1185">Reference proteome</keyword>
<dbReference type="Pfam" id="PF00728">
    <property type="entry name" value="Glyco_hydro_20"/>
    <property type="match status" value="1"/>
</dbReference>
<dbReference type="SUPFAM" id="SSF55545">
    <property type="entry name" value="beta-N-acetylhexosaminidase-like domain"/>
    <property type="match status" value="1"/>
</dbReference>